<feature type="transmembrane region" description="Helical" evidence="1">
    <location>
        <begin position="6"/>
        <end position="21"/>
    </location>
</feature>
<sequence>MQYIWAVIWSFLLGLMISYVIPSMTGGHFELELGLILGTVFSVFTILFTVLMPQGENQEDPTH</sequence>
<dbReference type="AlphaFoldDB" id="A0A285D3D8"/>
<name>A0A285D3D8_9BACI</name>
<reference evidence="2 3" key="1">
    <citation type="submission" date="2017-08" db="EMBL/GenBank/DDBJ databases">
        <authorList>
            <person name="de Groot N.N."/>
        </authorList>
    </citation>
    <scope>NUCLEOTIDE SEQUENCE [LARGE SCALE GENOMIC DNA]</scope>
    <source>
        <strain evidence="2 3">JC228</strain>
    </source>
</reference>
<dbReference type="RefSeq" id="WP_097159849.1">
    <property type="nucleotide sequence ID" value="NZ_JBEPMQ010000008.1"/>
</dbReference>
<feature type="transmembrane region" description="Helical" evidence="1">
    <location>
        <begin position="33"/>
        <end position="52"/>
    </location>
</feature>
<keyword evidence="1" id="KW-1133">Transmembrane helix</keyword>
<evidence type="ECO:0008006" key="4">
    <source>
        <dbReference type="Google" id="ProtNLM"/>
    </source>
</evidence>
<evidence type="ECO:0000313" key="3">
    <source>
        <dbReference type="Proteomes" id="UP000219546"/>
    </source>
</evidence>
<dbReference type="Pfam" id="PF11151">
    <property type="entry name" value="DUF2929"/>
    <property type="match status" value="1"/>
</dbReference>
<accession>A0A285D3D8</accession>
<keyword evidence="3" id="KW-1185">Reference proteome</keyword>
<dbReference type="InterPro" id="IPR021324">
    <property type="entry name" value="DUF2929"/>
</dbReference>
<proteinExistence type="predicted"/>
<dbReference type="Proteomes" id="UP000219546">
    <property type="component" value="Unassembled WGS sequence"/>
</dbReference>
<gene>
    <name evidence="2" type="ORF">SAMN05877753_108227</name>
</gene>
<dbReference type="OrthoDB" id="2440739at2"/>
<dbReference type="EMBL" id="OAOP01000008">
    <property type="protein sequence ID" value="SNX74205.1"/>
    <property type="molecule type" value="Genomic_DNA"/>
</dbReference>
<keyword evidence="1" id="KW-0812">Transmembrane</keyword>
<keyword evidence="1" id="KW-0472">Membrane</keyword>
<protein>
    <recommendedName>
        <fullName evidence="4">DUF2929 family protein</fullName>
    </recommendedName>
</protein>
<evidence type="ECO:0000256" key="1">
    <source>
        <dbReference type="SAM" id="Phobius"/>
    </source>
</evidence>
<organism evidence="2 3">
    <name type="scientific">Bacillus oleivorans</name>
    <dbReference type="NCBI Taxonomy" id="1448271"/>
    <lineage>
        <taxon>Bacteria</taxon>
        <taxon>Bacillati</taxon>
        <taxon>Bacillota</taxon>
        <taxon>Bacilli</taxon>
        <taxon>Bacillales</taxon>
        <taxon>Bacillaceae</taxon>
        <taxon>Bacillus</taxon>
    </lineage>
</organism>
<evidence type="ECO:0000313" key="2">
    <source>
        <dbReference type="EMBL" id="SNX74205.1"/>
    </source>
</evidence>